<keyword evidence="5 6" id="KW-0472">Membrane</keyword>
<reference evidence="8 9" key="1">
    <citation type="submission" date="2019-08" db="EMBL/GenBank/DDBJ databases">
        <title>Complete genome sequence of Candidatus Uab amorphum.</title>
        <authorList>
            <person name="Shiratori T."/>
            <person name="Suzuki S."/>
            <person name="Kakizawa Y."/>
            <person name="Ishida K."/>
        </authorList>
    </citation>
    <scope>NUCLEOTIDE SEQUENCE [LARGE SCALE GENOMIC DNA]</scope>
    <source>
        <strain evidence="8 9">SRT547</strain>
    </source>
</reference>
<gene>
    <name evidence="8" type="ORF">UABAM_00781</name>
</gene>
<feature type="transmembrane region" description="Helical" evidence="6">
    <location>
        <begin position="488"/>
        <end position="508"/>
    </location>
</feature>
<proteinExistence type="predicted"/>
<dbReference type="PANTHER" id="PTHR10283">
    <property type="entry name" value="SOLUTE CARRIER FAMILY 13 MEMBER"/>
    <property type="match status" value="1"/>
</dbReference>
<feature type="transmembrane region" description="Helical" evidence="6">
    <location>
        <begin position="99"/>
        <end position="117"/>
    </location>
</feature>
<feature type="domain" description="Citrate transporter-like" evidence="7">
    <location>
        <begin position="59"/>
        <end position="536"/>
    </location>
</feature>
<feature type="transmembrane region" description="Helical" evidence="6">
    <location>
        <begin position="388"/>
        <end position="414"/>
    </location>
</feature>
<dbReference type="AlphaFoldDB" id="A0A5S9IIG5"/>
<dbReference type="GO" id="GO:0005886">
    <property type="term" value="C:plasma membrane"/>
    <property type="evidence" value="ECO:0007669"/>
    <property type="project" value="TreeGrafter"/>
</dbReference>
<evidence type="ECO:0000313" key="9">
    <source>
        <dbReference type="Proteomes" id="UP000326354"/>
    </source>
</evidence>
<feature type="transmembrane region" description="Helical" evidence="6">
    <location>
        <begin position="538"/>
        <end position="558"/>
    </location>
</feature>
<evidence type="ECO:0000256" key="2">
    <source>
        <dbReference type="ARBA" id="ARBA00022448"/>
    </source>
</evidence>
<dbReference type="Proteomes" id="UP000326354">
    <property type="component" value="Chromosome"/>
</dbReference>
<feature type="transmembrane region" description="Helical" evidence="6">
    <location>
        <begin position="180"/>
        <end position="201"/>
    </location>
</feature>
<feature type="transmembrane region" description="Helical" evidence="6">
    <location>
        <begin position="50"/>
        <end position="78"/>
    </location>
</feature>
<dbReference type="PANTHER" id="PTHR10283:SF82">
    <property type="entry name" value="SOLUTE CARRIER FAMILY 13 MEMBER 2"/>
    <property type="match status" value="1"/>
</dbReference>
<dbReference type="GO" id="GO:0022857">
    <property type="term" value="F:transmembrane transporter activity"/>
    <property type="evidence" value="ECO:0007669"/>
    <property type="project" value="UniProtKB-ARBA"/>
</dbReference>
<comment type="subcellular location">
    <subcellularLocation>
        <location evidence="1">Membrane</location>
        <topology evidence="1">Multi-pass membrane protein</topology>
    </subcellularLocation>
</comment>
<feature type="transmembrane region" description="Helical" evidence="6">
    <location>
        <begin position="515"/>
        <end position="532"/>
    </location>
</feature>
<evidence type="ECO:0000256" key="5">
    <source>
        <dbReference type="ARBA" id="ARBA00023136"/>
    </source>
</evidence>
<dbReference type="Pfam" id="PF03600">
    <property type="entry name" value="CitMHS"/>
    <property type="match status" value="1"/>
</dbReference>
<evidence type="ECO:0000313" key="8">
    <source>
        <dbReference type="EMBL" id="BBM82438.1"/>
    </source>
</evidence>
<name>A0A5S9IIG5_UABAM</name>
<dbReference type="InterPro" id="IPR004680">
    <property type="entry name" value="Cit_transptr-like_dom"/>
</dbReference>
<feature type="transmembrane region" description="Helical" evidence="6">
    <location>
        <begin position="137"/>
        <end position="168"/>
    </location>
</feature>
<protein>
    <submittedName>
        <fullName evidence="8">Sodium-dependent dicarboxylate transporter SdcS</fullName>
    </submittedName>
</protein>
<keyword evidence="3 6" id="KW-0812">Transmembrane</keyword>
<feature type="transmembrane region" description="Helical" evidence="6">
    <location>
        <begin position="579"/>
        <end position="601"/>
    </location>
</feature>
<dbReference type="CDD" id="cd01115">
    <property type="entry name" value="SLC13_permease"/>
    <property type="match status" value="1"/>
</dbReference>
<sequence length="602" mass="67071">MNDFVVFLRKKKMKKIGFLLGIFLFILLLSWAHSLDTQSESGLTPEMVKVLAVAALMACWWVSEAIPIPATSIIPLAAFPFLDVMGTKDIGPAYGDRMVLLLMGGFFIATVIEKVNLHKRIALNVIYRVGTNPRQLLLGFMIATATLSMWISNTATTLMMLPIALAVVAQLEKKFDNTRLAAAFLLSIAYSASIGGVGTPIGTPPNLIMMQRYEKTRRDFIELNANNSLKNPSEFLRELRESNAFEMTTLRENLPLEMRKQLQEAKDDKILPSLLVAINAIMKTKPLSQQQQSVDNQNSTDALLSNRLLLESNYPNLIRPHRRVKEISFASWMAVGIPTVIVLLFIMWGYMIFMFRLPKSSDDSSREILEGEIRDLGRMTRDEKATAILFLITSLLWIFRKNINLGFMVIPGWASTFNLPKCDDTTVAILMALVMFSFPMQRSGKLLDWPTAQKIPWGMLLLFGGGIALARAFDHTGLSQWLGEGLQHIARFPTILVMLILCTFMTFLTEVTSNTAVTNVMMPILGITAVSIDANPALLMMPAAISASFAFMLPVATAPNAIMYGSDRFSIATMAKTGFMLNIIGIFIVTIMCYLLGQIFIF</sequence>
<feature type="transmembrane region" description="Helical" evidence="6">
    <location>
        <begin position="455"/>
        <end position="473"/>
    </location>
</feature>
<keyword evidence="2" id="KW-0813">Transport</keyword>
<evidence type="ECO:0000259" key="7">
    <source>
        <dbReference type="Pfam" id="PF03600"/>
    </source>
</evidence>
<feature type="transmembrane region" description="Helical" evidence="6">
    <location>
        <begin position="329"/>
        <end position="353"/>
    </location>
</feature>
<feature type="transmembrane region" description="Helical" evidence="6">
    <location>
        <begin position="426"/>
        <end position="443"/>
    </location>
</feature>
<dbReference type="EMBL" id="AP019860">
    <property type="protein sequence ID" value="BBM82438.1"/>
    <property type="molecule type" value="Genomic_DNA"/>
</dbReference>
<evidence type="ECO:0000256" key="6">
    <source>
        <dbReference type="SAM" id="Phobius"/>
    </source>
</evidence>
<dbReference type="KEGG" id="uam:UABAM_00781"/>
<evidence type="ECO:0000256" key="3">
    <source>
        <dbReference type="ARBA" id="ARBA00022692"/>
    </source>
</evidence>
<evidence type="ECO:0000256" key="1">
    <source>
        <dbReference type="ARBA" id="ARBA00004141"/>
    </source>
</evidence>
<organism evidence="8 9">
    <name type="scientific">Uabimicrobium amorphum</name>
    <dbReference type="NCBI Taxonomy" id="2596890"/>
    <lineage>
        <taxon>Bacteria</taxon>
        <taxon>Pseudomonadati</taxon>
        <taxon>Planctomycetota</taxon>
        <taxon>Candidatus Uabimicrobiia</taxon>
        <taxon>Candidatus Uabimicrobiales</taxon>
        <taxon>Candidatus Uabimicrobiaceae</taxon>
        <taxon>Candidatus Uabimicrobium</taxon>
    </lineage>
</organism>
<keyword evidence="4 6" id="KW-1133">Transmembrane helix</keyword>
<keyword evidence="9" id="KW-1185">Reference proteome</keyword>
<evidence type="ECO:0000256" key="4">
    <source>
        <dbReference type="ARBA" id="ARBA00022989"/>
    </source>
</evidence>
<accession>A0A5S9IIG5</accession>